<sequence length="49" mass="5645">MSKSNVSSTKTKEYFNRYMEGVEKRNLGESEFVQAVYEVASTIFPYIAD</sequence>
<protein>
    <submittedName>
        <fullName evidence="1">Uncharacterized protein</fullName>
    </submittedName>
</protein>
<accession>A0A382YVA9</accession>
<proteinExistence type="predicted"/>
<dbReference type="Gene3D" id="1.10.285.10">
    <property type="entry name" value="Glutamate Dehydrogenase, chain A, domain 3"/>
    <property type="match status" value="1"/>
</dbReference>
<gene>
    <name evidence="1" type="ORF">METZ01_LOCUS439894</name>
</gene>
<evidence type="ECO:0000313" key="1">
    <source>
        <dbReference type="EMBL" id="SVD87040.1"/>
    </source>
</evidence>
<reference evidence="1" key="1">
    <citation type="submission" date="2018-05" db="EMBL/GenBank/DDBJ databases">
        <authorList>
            <person name="Lanie J.A."/>
            <person name="Ng W.-L."/>
            <person name="Kazmierczak K.M."/>
            <person name="Andrzejewski T.M."/>
            <person name="Davidsen T.M."/>
            <person name="Wayne K.J."/>
            <person name="Tettelin H."/>
            <person name="Glass J.I."/>
            <person name="Rusch D."/>
            <person name="Podicherti R."/>
            <person name="Tsui H.-C.T."/>
            <person name="Winkler M.E."/>
        </authorList>
    </citation>
    <scope>NUCLEOTIDE SEQUENCE</scope>
</reference>
<dbReference type="EMBL" id="UINC01178724">
    <property type="protein sequence ID" value="SVD87040.1"/>
    <property type="molecule type" value="Genomic_DNA"/>
</dbReference>
<dbReference type="AlphaFoldDB" id="A0A382YVA9"/>
<name>A0A382YVA9_9ZZZZ</name>
<organism evidence="1">
    <name type="scientific">marine metagenome</name>
    <dbReference type="NCBI Taxonomy" id="408172"/>
    <lineage>
        <taxon>unclassified sequences</taxon>
        <taxon>metagenomes</taxon>
        <taxon>ecological metagenomes</taxon>
    </lineage>
</organism>
<feature type="non-terminal residue" evidence="1">
    <location>
        <position position="49"/>
    </location>
</feature>